<feature type="domain" description="Ice-binding protein C-terminal" evidence="3">
    <location>
        <begin position="235"/>
        <end position="260"/>
    </location>
</feature>
<dbReference type="Pfam" id="PF07589">
    <property type="entry name" value="PEP-CTERM"/>
    <property type="match status" value="1"/>
</dbReference>
<dbReference type="EMBL" id="CP049869">
    <property type="protein sequence ID" value="QIK79105.1"/>
    <property type="molecule type" value="Genomic_DNA"/>
</dbReference>
<dbReference type="AlphaFoldDB" id="A0A6G7YQT5"/>
<gene>
    <name evidence="4" type="ORF">G7077_09555</name>
</gene>
<sequence length="267" mass="25934">MGKSKLSKAQVGAASIAALSLLTATPLLVRAVNKQAIELGNGTAATALEVLLNARSPGARDKGALFINKVAAKRKSESPPARPSQRALGKIQPKERALGKVTQNPPQLSDEFVSAIIPVLPILDLPGSSDSVGPVETSSPSGTLSLPAPLLIASGSGGVGGGGGIDVGGSGGGGVGGGIGVDVGGGIGEGIGGVIGEGVGVVVGVDVGVGGGVGGGTPDLPNLPVTGVSPPPVSAVPEPATWMFMLIGFGAIGAGLRARRRTFCVQR</sequence>
<dbReference type="Proteomes" id="UP000503222">
    <property type="component" value="Chromosome"/>
</dbReference>
<feature type="transmembrane region" description="Helical" evidence="2">
    <location>
        <begin position="240"/>
        <end position="258"/>
    </location>
</feature>
<keyword evidence="2" id="KW-0472">Membrane</keyword>
<evidence type="ECO:0000256" key="2">
    <source>
        <dbReference type="SAM" id="Phobius"/>
    </source>
</evidence>
<dbReference type="NCBIfam" id="NF035944">
    <property type="entry name" value="PEPxxWA-CTERM"/>
    <property type="match status" value="1"/>
</dbReference>
<proteinExistence type="predicted"/>
<keyword evidence="5" id="KW-1185">Reference proteome</keyword>
<protein>
    <submittedName>
        <fullName evidence="4">PEPxxWA-CTERM sorting domain-containing protein</fullName>
    </submittedName>
</protein>
<reference evidence="4 5" key="1">
    <citation type="submission" date="2020-03" db="EMBL/GenBank/DDBJ databases">
        <title>Sphingomonas sp. nov., isolated from fish.</title>
        <authorList>
            <person name="Hyun D.-W."/>
            <person name="Bae J.-W."/>
        </authorList>
    </citation>
    <scope>NUCLEOTIDE SEQUENCE [LARGE SCALE GENOMIC DNA]</scope>
    <source>
        <strain evidence="4 5">HDW15B</strain>
    </source>
</reference>
<name>A0A6G7YQT5_9SPHN</name>
<dbReference type="InterPro" id="IPR013424">
    <property type="entry name" value="Ice-binding_C"/>
</dbReference>
<evidence type="ECO:0000256" key="1">
    <source>
        <dbReference type="SAM" id="MobiDB-lite"/>
    </source>
</evidence>
<evidence type="ECO:0000259" key="3">
    <source>
        <dbReference type="Pfam" id="PF07589"/>
    </source>
</evidence>
<evidence type="ECO:0000313" key="4">
    <source>
        <dbReference type="EMBL" id="QIK79105.1"/>
    </source>
</evidence>
<dbReference type="KEGG" id="spii:G7077_09555"/>
<organism evidence="4 5">
    <name type="scientific">Sphingomonas piscis</name>
    <dbReference type="NCBI Taxonomy" id="2714943"/>
    <lineage>
        <taxon>Bacteria</taxon>
        <taxon>Pseudomonadati</taxon>
        <taxon>Pseudomonadota</taxon>
        <taxon>Alphaproteobacteria</taxon>
        <taxon>Sphingomonadales</taxon>
        <taxon>Sphingomonadaceae</taxon>
        <taxon>Sphingomonas</taxon>
    </lineage>
</organism>
<feature type="region of interest" description="Disordered" evidence="1">
    <location>
        <begin position="74"/>
        <end position="106"/>
    </location>
</feature>
<accession>A0A6G7YQT5</accession>
<keyword evidence="2" id="KW-0812">Transmembrane</keyword>
<evidence type="ECO:0000313" key="5">
    <source>
        <dbReference type="Proteomes" id="UP000503222"/>
    </source>
</evidence>
<keyword evidence="2" id="KW-1133">Transmembrane helix</keyword>